<accession>A0A6P4DSK5</accession>
<feature type="region of interest" description="Disordered" evidence="1">
    <location>
        <begin position="172"/>
        <end position="202"/>
    </location>
</feature>
<feature type="compositionally biased region" description="Acidic residues" evidence="1">
    <location>
        <begin position="110"/>
        <end position="120"/>
    </location>
</feature>
<sequence>MMTSLKTYISFVLLFAFVLSSHVLTHELLHGDMNDEKSDPLKETSDSSVGYKPNGQWGITIGPEPNEEFDDEDFSSGEYNSGHRYGRYGGRGGSGRYNNYPRGGRRGGSDYDDGSDDDDDYSRHQSDYNHRRYRRYSIESVHPQSLNSQNSEMMMNNYYDLDGNKIKHRKTIRPSKFDYGSSTTDEDGVKNGYEEVGKKPLN</sequence>
<organism evidence="3 4">
    <name type="scientific">Arachis duranensis</name>
    <name type="common">Wild peanut</name>
    <dbReference type="NCBI Taxonomy" id="130453"/>
    <lineage>
        <taxon>Eukaryota</taxon>
        <taxon>Viridiplantae</taxon>
        <taxon>Streptophyta</taxon>
        <taxon>Embryophyta</taxon>
        <taxon>Tracheophyta</taxon>
        <taxon>Spermatophyta</taxon>
        <taxon>Magnoliopsida</taxon>
        <taxon>eudicotyledons</taxon>
        <taxon>Gunneridae</taxon>
        <taxon>Pentapetalae</taxon>
        <taxon>rosids</taxon>
        <taxon>fabids</taxon>
        <taxon>Fabales</taxon>
        <taxon>Fabaceae</taxon>
        <taxon>Papilionoideae</taxon>
        <taxon>50 kb inversion clade</taxon>
        <taxon>dalbergioids sensu lato</taxon>
        <taxon>Dalbergieae</taxon>
        <taxon>Pterocarpus clade</taxon>
        <taxon>Arachis</taxon>
    </lineage>
</organism>
<feature type="compositionally biased region" description="Basic and acidic residues" evidence="1">
    <location>
        <begin position="121"/>
        <end position="130"/>
    </location>
</feature>
<reference evidence="4" key="2">
    <citation type="submission" date="2025-08" db="UniProtKB">
        <authorList>
            <consortium name="RefSeq"/>
        </authorList>
    </citation>
    <scope>IDENTIFICATION</scope>
    <source>
        <tissue evidence="4">Whole plant</tissue>
    </source>
</reference>
<feature type="signal peptide" evidence="2">
    <location>
        <begin position="1"/>
        <end position="20"/>
    </location>
</feature>
<gene>
    <name evidence="4" type="primary">LOC107496382</name>
</gene>
<dbReference type="Proteomes" id="UP000515211">
    <property type="component" value="Chromosome 7"/>
</dbReference>
<dbReference type="KEGG" id="adu:107496382"/>
<evidence type="ECO:0000313" key="4">
    <source>
        <dbReference type="RefSeq" id="XP_015973119.1"/>
    </source>
</evidence>
<name>A0A6P4DSK5_ARADU</name>
<reference evidence="3" key="1">
    <citation type="journal article" date="2016" name="Nat. Genet.">
        <title>The genome sequences of Arachis duranensis and Arachis ipaensis, the diploid ancestors of cultivated peanut.</title>
        <authorList>
            <person name="Bertioli D.J."/>
            <person name="Cannon S.B."/>
            <person name="Froenicke L."/>
            <person name="Huang G."/>
            <person name="Farmer A.D."/>
            <person name="Cannon E.K."/>
            <person name="Liu X."/>
            <person name="Gao D."/>
            <person name="Clevenger J."/>
            <person name="Dash S."/>
            <person name="Ren L."/>
            <person name="Moretzsohn M.C."/>
            <person name="Shirasawa K."/>
            <person name="Huang W."/>
            <person name="Vidigal B."/>
            <person name="Abernathy B."/>
            <person name="Chu Y."/>
            <person name="Niederhuth C.E."/>
            <person name="Umale P."/>
            <person name="Araujo A.C."/>
            <person name="Kozik A."/>
            <person name="Kim K.D."/>
            <person name="Burow M.D."/>
            <person name="Varshney R.K."/>
            <person name="Wang X."/>
            <person name="Zhang X."/>
            <person name="Barkley N."/>
            <person name="Guimaraes P.M."/>
            <person name="Isobe S."/>
            <person name="Guo B."/>
            <person name="Liao B."/>
            <person name="Stalker H.T."/>
            <person name="Schmitz R.J."/>
            <person name="Scheffler B.E."/>
            <person name="Leal-Bertioli S.C."/>
            <person name="Xun X."/>
            <person name="Jackson S.A."/>
            <person name="Michelmore R."/>
            <person name="Ozias-Akins P."/>
        </authorList>
    </citation>
    <scope>NUCLEOTIDE SEQUENCE [LARGE SCALE GENOMIC DNA]</scope>
    <source>
        <strain evidence="3">cv. V14167</strain>
    </source>
</reference>
<feature type="compositionally biased region" description="Basic and acidic residues" evidence="1">
    <location>
        <begin position="32"/>
        <end position="45"/>
    </location>
</feature>
<feature type="compositionally biased region" description="Acidic residues" evidence="1">
    <location>
        <begin position="65"/>
        <end position="75"/>
    </location>
</feature>
<evidence type="ECO:0000256" key="1">
    <source>
        <dbReference type="SAM" id="MobiDB-lite"/>
    </source>
</evidence>
<dbReference type="RefSeq" id="XP_015973119.1">
    <property type="nucleotide sequence ID" value="XM_016117633.3"/>
</dbReference>
<evidence type="ECO:0000313" key="3">
    <source>
        <dbReference type="Proteomes" id="UP000515211"/>
    </source>
</evidence>
<protein>
    <submittedName>
        <fullName evidence="4">Uncharacterized protein LOC107496382</fullName>
    </submittedName>
</protein>
<proteinExistence type="predicted"/>
<feature type="chain" id="PRO_5028040599" evidence="2">
    <location>
        <begin position="21"/>
        <end position="202"/>
    </location>
</feature>
<feature type="compositionally biased region" description="Basic and acidic residues" evidence="1">
    <location>
        <begin position="187"/>
        <end position="202"/>
    </location>
</feature>
<dbReference type="AlphaFoldDB" id="A0A6P4DSK5"/>
<keyword evidence="2" id="KW-0732">Signal</keyword>
<dbReference type="GeneID" id="107496382"/>
<feature type="region of interest" description="Disordered" evidence="1">
    <location>
        <begin position="32"/>
        <end position="149"/>
    </location>
</feature>
<evidence type="ECO:0000256" key="2">
    <source>
        <dbReference type="SAM" id="SignalP"/>
    </source>
</evidence>
<keyword evidence="3" id="KW-1185">Reference proteome</keyword>